<dbReference type="InterPro" id="IPR013610">
    <property type="entry name" value="ArdC_N"/>
</dbReference>
<keyword evidence="4" id="KW-1185">Reference proteome</keyword>
<dbReference type="Proteomes" id="UP000186323">
    <property type="component" value="Chromosome I"/>
</dbReference>
<proteinExistence type="predicted"/>
<dbReference type="KEGG" id="dpg:DESPIGER_2472"/>
<dbReference type="EMBL" id="LT630450">
    <property type="protein sequence ID" value="SFV74290.1"/>
    <property type="molecule type" value="Genomic_DNA"/>
</dbReference>
<evidence type="ECO:0000313" key="3">
    <source>
        <dbReference type="EMBL" id="SFV74290.1"/>
    </source>
</evidence>
<feature type="domain" description="N-terminal" evidence="1">
    <location>
        <begin position="26"/>
        <end position="149"/>
    </location>
</feature>
<name>A0A1K1LHW9_9BACT</name>
<dbReference type="GO" id="GO:0003697">
    <property type="term" value="F:single-stranded DNA binding"/>
    <property type="evidence" value="ECO:0007669"/>
    <property type="project" value="InterPro"/>
</dbReference>
<dbReference type="AlphaFoldDB" id="A0A1K1LHW9"/>
<evidence type="ECO:0000259" key="1">
    <source>
        <dbReference type="Pfam" id="PF08401"/>
    </source>
</evidence>
<dbReference type="Pfam" id="PF08401">
    <property type="entry name" value="ArdcN"/>
    <property type="match status" value="1"/>
</dbReference>
<feature type="domain" description="Polyvalent protein metallopeptidase" evidence="2">
    <location>
        <begin position="191"/>
        <end position="315"/>
    </location>
</feature>
<evidence type="ECO:0000259" key="2">
    <source>
        <dbReference type="Pfam" id="PF18818"/>
    </source>
</evidence>
<organism evidence="3 4">
    <name type="scientific">Desulfovibrio piger</name>
    <dbReference type="NCBI Taxonomy" id="901"/>
    <lineage>
        <taxon>Bacteria</taxon>
        <taxon>Pseudomonadati</taxon>
        <taxon>Thermodesulfobacteriota</taxon>
        <taxon>Desulfovibrionia</taxon>
        <taxon>Desulfovibrionales</taxon>
        <taxon>Desulfovibrionaceae</taxon>
        <taxon>Desulfovibrio</taxon>
    </lineage>
</organism>
<dbReference type="Pfam" id="PF18818">
    <property type="entry name" value="MPTase-PolyVal"/>
    <property type="match status" value="1"/>
</dbReference>
<reference evidence="4" key="1">
    <citation type="submission" date="2016-10" db="EMBL/GenBank/DDBJ databases">
        <authorList>
            <person name="Wegmann U."/>
        </authorList>
    </citation>
    <scope>NUCLEOTIDE SEQUENCE [LARGE SCALE GENOMIC DNA]</scope>
</reference>
<gene>
    <name evidence="3" type="ORF">DESPIGER_2472</name>
</gene>
<sequence>MSEQPRERKNRFQISREVQEEFVNGIAETMLSLAEKAGDWQRGWTSDTPVGMPFCPVTGREYSGANLVRLLLTTIVRGYADDRWMTFNQLQSFQNAHPELQMNIRKGERGVKVLRPEEVAYIVEENGAWKFLTREELRRIEEMKDRGQDVPDVQRKTLFYPFTVFNAAQIEGFPAKERPAHAMTQIERHEMVERFIASSGVHVRHYGGDPCFNMEKNEVALPYPERFSGTDEYYAAKLHEFFHATGHETRENRQLKNAQTIKSYAFEEMRAEMFSMLAGAHLALPMPETNSAAYIANWNQKFSGGDVKAVFQAASEAAKILTVLHQFESDEQPAARWFPRREAWPELVELQKQRDAACGVSFHAEESSGSQVFERLSRNSAFSEPLSFTEAAVAFKNTDNPVTKTRLILQNPDFLNLALKQDPDSVMELAALFDKMAHVLHMEMDDKLRPAPGALEHNAPLLEQQAASAQRMRI</sequence>
<protein>
    <submittedName>
        <fullName evidence="3">Antirestriction protein</fullName>
    </submittedName>
</protein>
<dbReference type="InterPro" id="IPR041459">
    <property type="entry name" value="MPTase-PolyVal"/>
</dbReference>
<accession>A0A1K1LHW9</accession>
<evidence type="ECO:0000313" key="4">
    <source>
        <dbReference type="Proteomes" id="UP000186323"/>
    </source>
</evidence>
<dbReference type="RefSeq" id="WP_072337194.1">
    <property type="nucleotide sequence ID" value="NZ_LT630450.1"/>
</dbReference>
<dbReference type="OrthoDB" id="9792687at2"/>